<dbReference type="eggNOG" id="COG5548">
    <property type="taxonomic scope" value="Bacteria"/>
</dbReference>
<keyword evidence="7" id="KW-1185">Reference proteome</keyword>
<dbReference type="Proteomes" id="UP000008631">
    <property type="component" value="Chromosome"/>
</dbReference>
<name>E8QXF2_ISOPI</name>
<dbReference type="InParanoid" id="E8QXF2"/>
<proteinExistence type="predicted"/>
<feature type="transmembrane region" description="Helical" evidence="5">
    <location>
        <begin position="90"/>
        <end position="109"/>
    </location>
</feature>
<dbReference type="AlphaFoldDB" id="E8QXF2"/>
<evidence type="ECO:0000313" key="6">
    <source>
        <dbReference type="EMBL" id="ADV61993.1"/>
    </source>
</evidence>
<keyword evidence="4 5" id="KW-0472">Membrane</keyword>
<gene>
    <name evidence="6" type="ordered locus">Isop_1408</name>
</gene>
<dbReference type="KEGG" id="ipa:Isop_1408"/>
<protein>
    <submittedName>
        <fullName evidence="6">Uncharacterized protein</fullName>
    </submittedName>
</protein>
<dbReference type="STRING" id="575540.Isop_1408"/>
<dbReference type="InterPro" id="IPR044890">
    <property type="entry name" value="TMEM14_sf"/>
</dbReference>
<dbReference type="InterPro" id="IPR005349">
    <property type="entry name" value="TMEM14"/>
</dbReference>
<dbReference type="RefSeq" id="WP_013564281.1">
    <property type="nucleotide sequence ID" value="NC_014962.1"/>
</dbReference>
<keyword evidence="3 5" id="KW-1133">Transmembrane helix</keyword>
<evidence type="ECO:0000256" key="4">
    <source>
        <dbReference type="ARBA" id="ARBA00023136"/>
    </source>
</evidence>
<dbReference type="Gene3D" id="1.10.10.1740">
    <property type="entry name" value="Transmembrane protein 14-like"/>
    <property type="match status" value="1"/>
</dbReference>
<dbReference type="GO" id="GO:0016020">
    <property type="term" value="C:membrane"/>
    <property type="evidence" value="ECO:0007669"/>
    <property type="project" value="UniProtKB-SubCell"/>
</dbReference>
<evidence type="ECO:0000256" key="1">
    <source>
        <dbReference type="ARBA" id="ARBA00004370"/>
    </source>
</evidence>
<accession>E8QXF2</accession>
<sequence length="116" mass="12609">MLSLQVIQVAILIYAILVASGGFLGFMRTGSRISVITGVIFAILLLTFLLLTLNPDLRFIAILLSAIITLLLTIFFGFRYVKTRKPMPGLAMVIVGLVMLVILVLDLIGRTSTPTS</sequence>
<evidence type="ECO:0000256" key="5">
    <source>
        <dbReference type="SAM" id="Phobius"/>
    </source>
</evidence>
<reference key="1">
    <citation type="submission" date="2010-11" db="EMBL/GenBank/DDBJ databases">
        <title>The complete sequence of chromosome of Isophaera pallida ATCC 43644.</title>
        <authorList>
            <consortium name="US DOE Joint Genome Institute (JGI-PGF)"/>
            <person name="Lucas S."/>
            <person name="Copeland A."/>
            <person name="Lapidus A."/>
            <person name="Bruce D."/>
            <person name="Goodwin L."/>
            <person name="Pitluck S."/>
            <person name="Kyrpides N."/>
            <person name="Mavromatis K."/>
            <person name="Pagani I."/>
            <person name="Ivanova N."/>
            <person name="Saunders E."/>
            <person name="Brettin T."/>
            <person name="Detter J.C."/>
            <person name="Han C."/>
            <person name="Tapia R."/>
            <person name="Land M."/>
            <person name="Hauser L."/>
            <person name="Markowitz V."/>
            <person name="Cheng J.-F."/>
            <person name="Hugenholtz P."/>
            <person name="Woyke T."/>
            <person name="Wu D."/>
            <person name="Eisen J.A."/>
        </authorList>
    </citation>
    <scope>NUCLEOTIDE SEQUENCE</scope>
    <source>
        <strain>ATCC 43644</strain>
    </source>
</reference>
<evidence type="ECO:0000256" key="2">
    <source>
        <dbReference type="ARBA" id="ARBA00022692"/>
    </source>
</evidence>
<feature type="transmembrane region" description="Helical" evidence="5">
    <location>
        <begin position="59"/>
        <end position="78"/>
    </location>
</feature>
<dbReference type="PANTHER" id="PTHR12668:SF43">
    <property type="entry name" value="TRANSMEMBRANE PROTEIN 14 HOMOLOG"/>
    <property type="match status" value="1"/>
</dbReference>
<evidence type="ECO:0000256" key="3">
    <source>
        <dbReference type="ARBA" id="ARBA00022989"/>
    </source>
</evidence>
<feature type="transmembrane region" description="Helical" evidence="5">
    <location>
        <begin position="33"/>
        <end position="53"/>
    </location>
</feature>
<organism evidence="6 7">
    <name type="scientific">Isosphaera pallida (strain ATCC 43644 / DSM 9630 / IS1B)</name>
    <dbReference type="NCBI Taxonomy" id="575540"/>
    <lineage>
        <taxon>Bacteria</taxon>
        <taxon>Pseudomonadati</taxon>
        <taxon>Planctomycetota</taxon>
        <taxon>Planctomycetia</taxon>
        <taxon>Isosphaerales</taxon>
        <taxon>Isosphaeraceae</taxon>
        <taxon>Isosphaera</taxon>
    </lineage>
</organism>
<reference evidence="6 7" key="2">
    <citation type="journal article" date="2011" name="Stand. Genomic Sci.">
        <title>Complete genome sequence of Isosphaera pallida type strain (IS1B).</title>
        <authorList>
            <consortium name="US DOE Joint Genome Institute (JGI-PGF)"/>
            <person name="Goker M."/>
            <person name="Cleland D."/>
            <person name="Saunders E."/>
            <person name="Lapidus A."/>
            <person name="Nolan M."/>
            <person name="Lucas S."/>
            <person name="Hammon N."/>
            <person name="Deshpande S."/>
            <person name="Cheng J.F."/>
            <person name="Tapia R."/>
            <person name="Han C."/>
            <person name="Goodwin L."/>
            <person name="Pitluck S."/>
            <person name="Liolios K."/>
            <person name="Pagani I."/>
            <person name="Ivanova N."/>
            <person name="Mavromatis K."/>
            <person name="Pati A."/>
            <person name="Chen A."/>
            <person name="Palaniappan K."/>
            <person name="Land M."/>
            <person name="Hauser L."/>
            <person name="Chang Y.J."/>
            <person name="Jeffries C.D."/>
            <person name="Detter J.C."/>
            <person name="Beck B."/>
            <person name="Woyke T."/>
            <person name="Bristow J."/>
            <person name="Eisen J.A."/>
            <person name="Markowitz V."/>
            <person name="Hugenholtz P."/>
            <person name="Kyrpides N.C."/>
            <person name="Klenk H.P."/>
        </authorList>
    </citation>
    <scope>NUCLEOTIDE SEQUENCE [LARGE SCALE GENOMIC DNA]</scope>
    <source>
        <strain evidence="7">ATCC 43644 / DSM 9630 / IS1B</strain>
    </source>
</reference>
<feature type="transmembrane region" description="Helical" evidence="5">
    <location>
        <begin position="6"/>
        <end position="26"/>
    </location>
</feature>
<dbReference type="HOGENOM" id="CLU_096652_5_1_0"/>
<evidence type="ECO:0000313" key="7">
    <source>
        <dbReference type="Proteomes" id="UP000008631"/>
    </source>
</evidence>
<comment type="subcellular location">
    <subcellularLocation>
        <location evidence="1">Membrane</location>
    </subcellularLocation>
</comment>
<dbReference type="PANTHER" id="PTHR12668">
    <property type="entry name" value="TRANSMEMBRANE PROTEIN 14, 15"/>
    <property type="match status" value="1"/>
</dbReference>
<dbReference type="TCDB" id="2.A.126.1.12">
    <property type="family name" value="the fatty acid exporter (fax) family"/>
</dbReference>
<keyword evidence="2 5" id="KW-0812">Transmembrane</keyword>
<dbReference type="EMBL" id="CP002353">
    <property type="protein sequence ID" value="ADV61993.1"/>
    <property type="molecule type" value="Genomic_DNA"/>
</dbReference>
<dbReference type="Pfam" id="PF03647">
    <property type="entry name" value="Tmemb_14"/>
    <property type="match status" value="1"/>
</dbReference>